<gene>
    <name evidence="4" type="ORF">DFI_00080</name>
</gene>
<dbReference type="InterPro" id="IPR038740">
    <property type="entry name" value="BioF2-like_GNAT_dom"/>
</dbReference>
<dbReference type="PANTHER" id="PTHR43877">
    <property type="entry name" value="AMINOALKYLPHOSPHONATE N-ACETYLTRANSFERASE-RELATED-RELATED"/>
    <property type="match status" value="1"/>
</dbReference>
<evidence type="ECO:0000256" key="1">
    <source>
        <dbReference type="ARBA" id="ARBA00022679"/>
    </source>
</evidence>
<protein>
    <submittedName>
        <fullName evidence="4">GNAT family N-acetyltransferase</fullName>
    </submittedName>
</protein>
<evidence type="ECO:0000313" key="5">
    <source>
        <dbReference type="Proteomes" id="UP000259030"/>
    </source>
</evidence>
<dbReference type="PROSITE" id="PS51186">
    <property type="entry name" value="GNAT"/>
    <property type="match status" value="2"/>
</dbReference>
<dbReference type="AlphaFoldDB" id="A0A221SSJ8"/>
<reference evidence="4 5" key="1">
    <citation type="submission" date="2017-05" db="EMBL/GenBank/DDBJ databases">
        <title>The complete genome sequence of Deinococcus ficus isolated from the rhizosphere of the Ficus religiosa L. in Taiwan.</title>
        <authorList>
            <person name="Wu K.-M."/>
            <person name="Liao T.-L."/>
            <person name="Liu Y.-M."/>
            <person name="Young C.-C."/>
            <person name="Tsai S.-F."/>
        </authorList>
    </citation>
    <scope>NUCLEOTIDE SEQUENCE [LARGE SCALE GENOMIC DNA]</scope>
    <source>
        <strain evidence="4 5">CC-FR2-10</strain>
    </source>
</reference>
<feature type="domain" description="N-acetyltransferase" evidence="3">
    <location>
        <begin position="163"/>
        <end position="309"/>
    </location>
</feature>
<dbReference type="CDD" id="cd04301">
    <property type="entry name" value="NAT_SF"/>
    <property type="match status" value="2"/>
</dbReference>
<feature type="domain" description="N-acetyltransferase" evidence="3">
    <location>
        <begin position="1"/>
        <end position="150"/>
    </location>
</feature>
<proteinExistence type="predicted"/>
<evidence type="ECO:0000259" key="3">
    <source>
        <dbReference type="PROSITE" id="PS51186"/>
    </source>
</evidence>
<dbReference type="EMBL" id="CP021081">
    <property type="protein sequence ID" value="ASN79614.1"/>
    <property type="molecule type" value="Genomic_DNA"/>
</dbReference>
<accession>A0A221SSJ8</accession>
<dbReference type="Pfam" id="PF13480">
    <property type="entry name" value="Acetyltransf_6"/>
    <property type="match status" value="1"/>
</dbReference>
<dbReference type="Gene3D" id="3.40.630.30">
    <property type="match status" value="1"/>
</dbReference>
<keyword evidence="5" id="KW-1185">Reference proteome</keyword>
<evidence type="ECO:0000313" key="4">
    <source>
        <dbReference type="EMBL" id="ASN79614.1"/>
    </source>
</evidence>
<dbReference type="SUPFAM" id="SSF55729">
    <property type="entry name" value="Acyl-CoA N-acyltransferases (Nat)"/>
    <property type="match status" value="2"/>
</dbReference>
<dbReference type="InterPro" id="IPR016181">
    <property type="entry name" value="Acyl_CoA_acyltransferase"/>
</dbReference>
<dbReference type="Pfam" id="PF00583">
    <property type="entry name" value="Acetyltransf_1"/>
    <property type="match status" value="1"/>
</dbReference>
<dbReference type="STRING" id="317577.GCA_000419625_01167"/>
<dbReference type="KEGG" id="dfc:DFI_00080"/>
<keyword evidence="1 4" id="KW-0808">Transferase</keyword>
<dbReference type="InterPro" id="IPR050832">
    <property type="entry name" value="Bact_Acetyltransf"/>
</dbReference>
<evidence type="ECO:0000256" key="2">
    <source>
        <dbReference type="ARBA" id="ARBA00023315"/>
    </source>
</evidence>
<dbReference type="InterPro" id="IPR000182">
    <property type="entry name" value="GNAT_dom"/>
</dbReference>
<sequence>MTVRPFQPTDAPAWVGLTNRVLNRHTTLDAWQADETRRPPDRLHCRWVTEQDGSVVGTAALYEWAFAPPGYLHAQVLVHPAARRQGRGAALAARLLATARETGAAGLQADVSDAAPDSLRWAQARGFVHAAHRFTSELDLRTFDPGPFQPRLDRVTEQGVTITDLAGADEAALDRYLNFVADRLPDTPDLAGHPRWPLAQVRETLHLDRDPRPEWLVQALAPDGTLLGISALVHYRDMAYNEFTAVHPQARGRGLALPMKLHAIRRAQEAGLRTMRTNNHSRNAPMIAVNDRLGFVRQPGRFELHLPLR</sequence>
<organism evidence="4 5">
    <name type="scientific">Deinococcus ficus</name>
    <dbReference type="NCBI Taxonomy" id="317577"/>
    <lineage>
        <taxon>Bacteria</taxon>
        <taxon>Thermotogati</taxon>
        <taxon>Deinococcota</taxon>
        <taxon>Deinococci</taxon>
        <taxon>Deinococcales</taxon>
        <taxon>Deinococcaceae</taxon>
        <taxon>Deinococcus</taxon>
    </lineage>
</organism>
<keyword evidence="2" id="KW-0012">Acyltransferase</keyword>
<name>A0A221SSJ8_9DEIO</name>
<dbReference type="Proteomes" id="UP000259030">
    <property type="component" value="Chromosome"/>
</dbReference>
<dbReference type="PANTHER" id="PTHR43877:SF1">
    <property type="entry name" value="ACETYLTRANSFERASE"/>
    <property type="match status" value="1"/>
</dbReference>
<dbReference type="GO" id="GO:0016747">
    <property type="term" value="F:acyltransferase activity, transferring groups other than amino-acyl groups"/>
    <property type="evidence" value="ECO:0007669"/>
    <property type="project" value="InterPro"/>
</dbReference>
<dbReference type="RefSeq" id="WP_027464159.1">
    <property type="nucleotide sequence ID" value="NZ_CP021081.1"/>
</dbReference>